<evidence type="ECO:0000256" key="3">
    <source>
        <dbReference type="ARBA" id="ARBA00022692"/>
    </source>
</evidence>
<protein>
    <submittedName>
        <fullName evidence="7">MFS transporter</fullName>
    </submittedName>
</protein>
<gene>
    <name evidence="7" type="ORF">ACFQ3W_02570</name>
</gene>
<comment type="caution">
    <text evidence="7">The sequence shown here is derived from an EMBL/GenBank/DDBJ whole genome shotgun (WGS) entry which is preliminary data.</text>
</comment>
<dbReference type="InterPro" id="IPR011701">
    <property type="entry name" value="MFS"/>
</dbReference>
<sequence>MSEMEPIMAKRKGFAGLRELSVSKPFMYLLLARMVSRFGDSIDSIAYSWMVYMLTGSKILMGTLFALNYVPSILFGFFAGTLVDRWPKRNVIILTYAGRGIIVIATALLFWKGLLAPWHLYIFTLLISTFECFATPAEMALVPWLLPKEKLLSGNSISSSASRIAELSGMAVAGGIIALWGISTAILIDGLTFIVAAGLIVLIRGVTESHIASRKTSSSFLQELKEGLKYLRSNTIIMTIMISAAYVNLCLTPFNVLNAVYVNEILKSGPSSLSLLGICLISGMIVSGLWISKKGSAYKKSRLIITGYLLLGINYALLYVPAILPIHPVYVAALFTFGMGLAISLTNTPASTFFMEAVPKELLGRVGALLNMVCTCAIPIGSALAGVMGEWMQVHVLYLTFGILMILPIFYLLKQRDFREI</sequence>
<dbReference type="Pfam" id="PF07690">
    <property type="entry name" value="MFS_1"/>
    <property type="match status" value="1"/>
</dbReference>
<dbReference type="InterPro" id="IPR036259">
    <property type="entry name" value="MFS_trans_sf"/>
</dbReference>
<dbReference type="CDD" id="cd06173">
    <property type="entry name" value="MFS_MefA_like"/>
    <property type="match status" value="1"/>
</dbReference>
<feature type="transmembrane region" description="Helical" evidence="6">
    <location>
        <begin position="330"/>
        <end position="354"/>
    </location>
</feature>
<evidence type="ECO:0000256" key="1">
    <source>
        <dbReference type="ARBA" id="ARBA00004651"/>
    </source>
</evidence>
<feature type="transmembrane region" description="Helical" evidence="6">
    <location>
        <begin position="395"/>
        <end position="413"/>
    </location>
</feature>
<dbReference type="PANTHER" id="PTHR23513:SF6">
    <property type="entry name" value="MAJOR FACILITATOR SUPERFAMILY ASSOCIATED DOMAIN-CONTAINING PROTEIN"/>
    <property type="match status" value="1"/>
</dbReference>
<dbReference type="PANTHER" id="PTHR23513">
    <property type="entry name" value="INTEGRAL MEMBRANE EFFLUX PROTEIN-RELATED"/>
    <property type="match status" value="1"/>
</dbReference>
<dbReference type="Proteomes" id="UP001597262">
    <property type="component" value="Unassembled WGS sequence"/>
</dbReference>
<organism evidence="7 8">
    <name type="scientific">Paenibacillus puldeungensis</name>
    <dbReference type="NCBI Taxonomy" id="696536"/>
    <lineage>
        <taxon>Bacteria</taxon>
        <taxon>Bacillati</taxon>
        <taxon>Bacillota</taxon>
        <taxon>Bacilli</taxon>
        <taxon>Bacillales</taxon>
        <taxon>Paenibacillaceae</taxon>
        <taxon>Paenibacillus</taxon>
    </lineage>
</organism>
<keyword evidence="5 6" id="KW-0472">Membrane</keyword>
<evidence type="ECO:0000313" key="8">
    <source>
        <dbReference type="Proteomes" id="UP001597262"/>
    </source>
</evidence>
<feature type="transmembrane region" description="Helical" evidence="6">
    <location>
        <begin position="303"/>
        <end position="324"/>
    </location>
</feature>
<feature type="transmembrane region" description="Helical" evidence="6">
    <location>
        <begin position="273"/>
        <end position="291"/>
    </location>
</feature>
<dbReference type="SUPFAM" id="SSF103473">
    <property type="entry name" value="MFS general substrate transporter"/>
    <property type="match status" value="1"/>
</dbReference>
<feature type="transmembrane region" description="Helical" evidence="6">
    <location>
        <begin position="91"/>
        <end position="114"/>
    </location>
</feature>
<keyword evidence="8" id="KW-1185">Reference proteome</keyword>
<keyword evidence="2" id="KW-1003">Cell membrane</keyword>
<reference evidence="8" key="1">
    <citation type="journal article" date="2019" name="Int. J. Syst. Evol. Microbiol.">
        <title>The Global Catalogue of Microorganisms (GCM) 10K type strain sequencing project: providing services to taxonomists for standard genome sequencing and annotation.</title>
        <authorList>
            <consortium name="The Broad Institute Genomics Platform"/>
            <consortium name="The Broad Institute Genome Sequencing Center for Infectious Disease"/>
            <person name="Wu L."/>
            <person name="Ma J."/>
        </authorList>
    </citation>
    <scope>NUCLEOTIDE SEQUENCE [LARGE SCALE GENOMIC DNA]</scope>
    <source>
        <strain evidence="8">CCUG 59189</strain>
    </source>
</reference>
<evidence type="ECO:0000256" key="6">
    <source>
        <dbReference type="SAM" id="Phobius"/>
    </source>
</evidence>
<feature type="transmembrane region" description="Helical" evidence="6">
    <location>
        <begin position="366"/>
        <end position="389"/>
    </location>
</feature>
<keyword evidence="4 6" id="KW-1133">Transmembrane helix</keyword>
<name>A0ABW3RTD2_9BACL</name>
<feature type="transmembrane region" description="Helical" evidence="6">
    <location>
        <begin position="120"/>
        <end position="146"/>
    </location>
</feature>
<feature type="transmembrane region" description="Helical" evidence="6">
    <location>
        <begin position="234"/>
        <end position="261"/>
    </location>
</feature>
<evidence type="ECO:0000256" key="2">
    <source>
        <dbReference type="ARBA" id="ARBA00022475"/>
    </source>
</evidence>
<dbReference type="RefSeq" id="WP_379316271.1">
    <property type="nucleotide sequence ID" value="NZ_JBHTLM010000001.1"/>
</dbReference>
<feature type="transmembrane region" description="Helical" evidence="6">
    <location>
        <begin position="59"/>
        <end position="79"/>
    </location>
</feature>
<evidence type="ECO:0000256" key="4">
    <source>
        <dbReference type="ARBA" id="ARBA00022989"/>
    </source>
</evidence>
<evidence type="ECO:0000256" key="5">
    <source>
        <dbReference type="ARBA" id="ARBA00023136"/>
    </source>
</evidence>
<keyword evidence="3 6" id="KW-0812">Transmembrane</keyword>
<accession>A0ABW3RTD2</accession>
<proteinExistence type="predicted"/>
<comment type="subcellular location">
    <subcellularLocation>
        <location evidence="1">Cell membrane</location>
        <topology evidence="1">Multi-pass membrane protein</topology>
    </subcellularLocation>
</comment>
<evidence type="ECO:0000313" key="7">
    <source>
        <dbReference type="EMBL" id="MFD1175196.1"/>
    </source>
</evidence>
<dbReference type="Gene3D" id="1.20.1250.20">
    <property type="entry name" value="MFS general substrate transporter like domains"/>
    <property type="match status" value="1"/>
</dbReference>
<dbReference type="EMBL" id="JBHTLM010000001">
    <property type="protein sequence ID" value="MFD1175196.1"/>
    <property type="molecule type" value="Genomic_DNA"/>
</dbReference>